<feature type="transmembrane region" description="Helical" evidence="8">
    <location>
        <begin position="12"/>
        <end position="35"/>
    </location>
</feature>
<keyword evidence="11" id="KW-1185">Reference proteome</keyword>
<evidence type="ECO:0000313" key="10">
    <source>
        <dbReference type="EMBL" id="PIK45105.1"/>
    </source>
</evidence>
<dbReference type="GO" id="GO:0016323">
    <property type="term" value="C:basolateral plasma membrane"/>
    <property type="evidence" value="ECO:0007669"/>
    <property type="project" value="TreeGrafter"/>
</dbReference>
<feature type="transmembrane region" description="Helical" evidence="8">
    <location>
        <begin position="47"/>
        <end position="72"/>
    </location>
</feature>
<name>A0A2G8KAV1_STIJA</name>
<evidence type="ECO:0000313" key="11">
    <source>
        <dbReference type="Proteomes" id="UP000230750"/>
    </source>
</evidence>
<evidence type="ECO:0000259" key="9">
    <source>
        <dbReference type="PROSITE" id="PS51465"/>
    </source>
</evidence>
<dbReference type="AlphaFoldDB" id="A0A2G8KAV1"/>
<keyword evidence="5 8" id="KW-1133">Transmembrane helix</keyword>
<evidence type="ECO:0000256" key="6">
    <source>
        <dbReference type="ARBA" id="ARBA00023136"/>
    </source>
</evidence>
<accession>A0A2G8KAV1</accession>
<dbReference type="OrthoDB" id="5062115at2759"/>
<gene>
    <name evidence="10" type="ORF">BSL78_18034</name>
</gene>
<feature type="transmembrane region" description="Helical" evidence="8">
    <location>
        <begin position="84"/>
        <end position="104"/>
    </location>
</feature>
<evidence type="ECO:0000256" key="5">
    <source>
        <dbReference type="ARBA" id="ARBA00022989"/>
    </source>
</evidence>
<feature type="transmembrane region" description="Helical" evidence="8">
    <location>
        <begin position="206"/>
        <end position="230"/>
    </location>
</feature>
<evidence type="ECO:0000256" key="2">
    <source>
        <dbReference type="ARBA" id="ARBA00009657"/>
    </source>
</evidence>
<dbReference type="SUPFAM" id="SSF103473">
    <property type="entry name" value="MFS general substrate transporter"/>
    <property type="match status" value="1"/>
</dbReference>
<reference evidence="10 11" key="1">
    <citation type="journal article" date="2017" name="PLoS Biol.">
        <title>The sea cucumber genome provides insights into morphological evolution and visceral regeneration.</title>
        <authorList>
            <person name="Zhang X."/>
            <person name="Sun L."/>
            <person name="Yuan J."/>
            <person name="Sun Y."/>
            <person name="Gao Y."/>
            <person name="Zhang L."/>
            <person name="Li S."/>
            <person name="Dai H."/>
            <person name="Hamel J.F."/>
            <person name="Liu C."/>
            <person name="Yu Y."/>
            <person name="Liu S."/>
            <person name="Lin W."/>
            <person name="Guo K."/>
            <person name="Jin S."/>
            <person name="Xu P."/>
            <person name="Storey K.B."/>
            <person name="Huan P."/>
            <person name="Zhang T."/>
            <person name="Zhou Y."/>
            <person name="Zhang J."/>
            <person name="Lin C."/>
            <person name="Li X."/>
            <person name="Xing L."/>
            <person name="Huo D."/>
            <person name="Sun M."/>
            <person name="Wang L."/>
            <person name="Mercier A."/>
            <person name="Li F."/>
            <person name="Yang H."/>
            <person name="Xiang J."/>
        </authorList>
    </citation>
    <scope>NUCLEOTIDE SEQUENCE [LARGE SCALE GENOMIC DNA]</scope>
    <source>
        <strain evidence="10">Shaxun</strain>
        <tissue evidence="10">Muscle</tissue>
    </source>
</reference>
<evidence type="ECO:0000256" key="8">
    <source>
        <dbReference type="SAM" id="Phobius"/>
    </source>
</evidence>
<organism evidence="10 11">
    <name type="scientific">Stichopus japonicus</name>
    <name type="common">Sea cucumber</name>
    <dbReference type="NCBI Taxonomy" id="307972"/>
    <lineage>
        <taxon>Eukaryota</taxon>
        <taxon>Metazoa</taxon>
        <taxon>Echinodermata</taxon>
        <taxon>Eleutherozoa</taxon>
        <taxon>Echinozoa</taxon>
        <taxon>Holothuroidea</taxon>
        <taxon>Aspidochirotacea</taxon>
        <taxon>Aspidochirotida</taxon>
        <taxon>Stichopodidae</taxon>
        <taxon>Apostichopus</taxon>
    </lineage>
</organism>
<feature type="domain" description="Kazal-like" evidence="9">
    <location>
        <begin position="126"/>
        <end position="183"/>
    </location>
</feature>
<sequence length="357" mass="38984">MKAVGRSLRNVTIVFLILSGAAQLATFSGLQLFGAKYLEVQFYLDPVFSSILFGIVVIPSGIFGNLIGGCLVKVFGKTTLRIGYLLLFFTAITIIIDPIFLFVGCPNRQLVGVNQQYPLLDAENTTSLKATCNVNNNCTCDVDFEPICGHDNLTYFSPCFAGCESSSVDEMNITRFSNCACISNVTGGSQYQAEDGSCPIEDCGAWLIYFILGLFQSAVITLAAIPGFMLAMRCVEEQDRSITLSLSNFVSKVLGSIPGPIIYGAILDIPCILRYRDQCAPETTGNCLVYDNETLRYTYNGLTIFLRIIFTVFSVIAVYTIRKKAKKEEENLIASNGAVEMDATKTGIENKGLEAEI</sequence>
<dbReference type="GO" id="GO:0043252">
    <property type="term" value="P:sodium-independent organic anion transport"/>
    <property type="evidence" value="ECO:0007669"/>
    <property type="project" value="TreeGrafter"/>
</dbReference>
<evidence type="ECO:0000256" key="1">
    <source>
        <dbReference type="ARBA" id="ARBA00004651"/>
    </source>
</evidence>
<feature type="transmembrane region" description="Helical" evidence="8">
    <location>
        <begin position="304"/>
        <end position="321"/>
    </location>
</feature>
<dbReference type="STRING" id="307972.A0A2G8KAV1"/>
<dbReference type="InterPro" id="IPR036259">
    <property type="entry name" value="MFS_trans_sf"/>
</dbReference>
<dbReference type="EMBL" id="MRZV01000734">
    <property type="protein sequence ID" value="PIK45105.1"/>
    <property type="molecule type" value="Genomic_DNA"/>
</dbReference>
<dbReference type="Pfam" id="PF07648">
    <property type="entry name" value="Kazal_2"/>
    <property type="match status" value="1"/>
</dbReference>
<feature type="transmembrane region" description="Helical" evidence="8">
    <location>
        <begin position="242"/>
        <end position="266"/>
    </location>
</feature>
<keyword evidence="3" id="KW-1003">Cell membrane</keyword>
<protein>
    <submittedName>
        <fullName evidence="10">Putative solute carrier organic anion transporter family member 2A1</fullName>
    </submittedName>
</protein>
<comment type="caution">
    <text evidence="10">The sequence shown here is derived from an EMBL/GenBank/DDBJ whole genome shotgun (WGS) entry which is preliminary data.</text>
</comment>
<keyword evidence="4 8" id="KW-0812">Transmembrane</keyword>
<keyword evidence="6 8" id="KW-0472">Membrane</keyword>
<dbReference type="InterPro" id="IPR002350">
    <property type="entry name" value="Kazal_dom"/>
</dbReference>
<dbReference type="InterPro" id="IPR036058">
    <property type="entry name" value="Kazal_dom_sf"/>
</dbReference>
<dbReference type="PROSITE" id="PS00282">
    <property type="entry name" value="KAZAL_1"/>
    <property type="match status" value="1"/>
</dbReference>
<comment type="similarity">
    <text evidence="2">Belongs to the organo anion transporter (TC 2.A.60) family.</text>
</comment>
<dbReference type="SUPFAM" id="SSF100895">
    <property type="entry name" value="Kazal-type serine protease inhibitors"/>
    <property type="match status" value="1"/>
</dbReference>
<dbReference type="Proteomes" id="UP000230750">
    <property type="component" value="Unassembled WGS sequence"/>
</dbReference>
<comment type="subcellular location">
    <subcellularLocation>
        <location evidence="1">Cell membrane</location>
        <topology evidence="1">Multi-pass membrane protein</topology>
    </subcellularLocation>
</comment>
<evidence type="ECO:0000256" key="4">
    <source>
        <dbReference type="ARBA" id="ARBA00022692"/>
    </source>
</evidence>
<dbReference type="Pfam" id="PF03137">
    <property type="entry name" value="OATP"/>
    <property type="match status" value="1"/>
</dbReference>
<keyword evidence="7" id="KW-1015">Disulfide bond</keyword>
<evidence type="ECO:0000256" key="3">
    <source>
        <dbReference type="ARBA" id="ARBA00022475"/>
    </source>
</evidence>
<proteinExistence type="inferred from homology"/>
<dbReference type="PANTHER" id="PTHR11388">
    <property type="entry name" value="ORGANIC ANION TRANSPORTER"/>
    <property type="match status" value="1"/>
</dbReference>
<evidence type="ECO:0000256" key="7">
    <source>
        <dbReference type="ARBA" id="ARBA00023157"/>
    </source>
</evidence>
<dbReference type="InterPro" id="IPR004156">
    <property type="entry name" value="OATP"/>
</dbReference>
<dbReference type="PANTHER" id="PTHR11388:SF142">
    <property type="entry name" value="SOLUTE CARRIER ORGANIC ANION TRANSPORTER FAMILY MEMBER 5A1"/>
    <property type="match status" value="1"/>
</dbReference>
<dbReference type="GO" id="GO:0015347">
    <property type="term" value="F:sodium-independent organic anion transmembrane transporter activity"/>
    <property type="evidence" value="ECO:0007669"/>
    <property type="project" value="TreeGrafter"/>
</dbReference>
<dbReference type="PROSITE" id="PS51465">
    <property type="entry name" value="KAZAL_2"/>
    <property type="match status" value="1"/>
</dbReference>